<sequence>MSYLRKSIFSTIPRIINQINHSSVAPSKQFHRPLVSSFSRFYSNENAASINIDLSNEESKRQLFNRLIYRSKQRGFLELDLTLGRWVEENINSMDENGVKCLVHVLDAENPDLWKWLTGQDQPPEAMSENPVFIALHERVMNNLDSHSSPETRATPGQPWVRGWDDFKKGRDGPIVGNQ</sequence>
<reference evidence="3 4" key="1">
    <citation type="submission" date="2024-01" db="EMBL/GenBank/DDBJ databases">
        <title>The complete chloroplast genome sequence of Lithospermum erythrorhizon: insights into the phylogenetic relationship among Boraginaceae species and the maternal lineages of purple gromwells.</title>
        <authorList>
            <person name="Okada T."/>
            <person name="Watanabe K."/>
        </authorList>
    </citation>
    <scope>NUCLEOTIDE SEQUENCE [LARGE SCALE GENOMIC DNA]</scope>
</reference>
<name>A0AAV3RN75_LITER</name>
<organism evidence="3 4">
    <name type="scientific">Lithospermum erythrorhizon</name>
    <name type="common">Purple gromwell</name>
    <name type="synonym">Lithospermum officinale var. erythrorhizon</name>
    <dbReference type="NCBI Taxonomy" id="34254"/>
    <lineage>
        <taxon>Eukaryota</taxon>
        <taxon>Viridiplantae</taxon>
        <taxon>Streptophyta</taxon>
        <taxon>Embryophyta</taxon>
        <taxon>Tracheophyta</taxon>
        <taxon>Spermatophyta</taxon>
        <taxon>Magnoliopsida</taxon>
        <taxon>eudicotyledons</taxon>
        <taxon>Gunneridae</taxon>
        <taxon>Pentapetalae</taxon>
        <taxon>asterids</taxon>
        <taxon>lamiids</taxon>
        <taxon>Boraginales</taxon>
        <taxon>Boraginaceae</taxon>
        <taxon>Boraginoideae</taxon>
        <taxon>Lithospermeae</taxon>
        <taxon>Lithospermum</taxon>
    </lineage>
</organism>
<gene>
    <name evidence="3" type="ORF">LIER_30459</name>
</gene>
<evidence type="ECO:0000313" key="4">
    <source>
        <dbReference type="Proteomes" id="UP001454036"/>
    </source>
</evidence>
<dbReference type="InterPro" id="IPR005631">
    <property type="entry name" value="SDH"/>
</dbReference>
<dbReference type="Gene3D" id="1.10.150.250">
    <property type="entry name" value="Flavinator of succinate dehydrogenase"/>
    <property type="match status" value="1"/>
</dbReference>
<proteinExistence type="predicted"/>
<accession>A0AAV3RN75</accession>
<keyword evidence="1" id="KW-0143">Chaperone</keyword>
<dbReference type="PANTHER" id="PTHR12469:SF2">
    <property type="entry name" value="SUCCINATE DEHYDROGENASE ASSEMBLY FACTOR 2, MITOCHONDRIAL"/>
    <property type="match status" value="1"/>
</dbReference>
<dbReference type="FunFam" id="1.10.150.250:FF:000003">
    <property type="entry name" value="Succinate dehydrogenase assembly factor"/>
    <property type="match status" value="1"/>
</dbReference>
<dbReference type="Proteomes" id="UP001454036">
    <property type="component" value="Unassembled WGS sequence"/>
</dbReference>
<dbReference type="AlphaFoldDB" id="A0AAV3RN75"/>
<dbReference type="PANTHER" id="PTHR12469">
    <property type="entry name" value="PROTEIN EMI5 HOMOLOG, MITOCHONDRIAL"/>
    <property type="match status" value="1"/>
</dbReference>
<protein>
    <recommendedName>
        <fullName evidence="5">Succinate dehydrogenase assembly factor 2, mitochondrial</fullName>
    </recommendedName>
</protein>
<comment type="caution">
    <text evidence="3">The sequence shown here is derived from an EMBL/GenBank/DDBJ whole genome shotgun (WGS) entry which is preliminary data.</text>
</comment>
<dbReference type="Pfam" id="PF03937">
    <property type="entry name" value="Sdh5"/>
    <property type="match status" value="1"/>
</dbReference>
<keyword evidence="4" id="KW-1185">Reference proteome</keyword>
<evidence type="ECO:0000256" key="2">
    <source>
        <dbReference type="SAM" id="MobiDB-lite"/>
    </source>
</evidence>
<dbReference type="GO" id="GO:0005739">
    <property type="term" value="C:mitochondrion"/>
    <property type="evidence" value="ECO:0007669"/>
    <property type="project" value="TreeGrafter"/>
</dbReference>
<dbReference type="EMBL" id="BAABME010010916">
    <property type="protein sequence ID" value="GAA0182949.1"/>
    <property type="molecule type" value="Genomic_DNA"/>
</dbReference>
<dbReference type="InterPro" id="IPR036714">
    <property type="entry name" value="SDH_sf"/>
</dbReference>
<evidence type="ECO:0008006" key="5">
    <source>
        <dbReference type="Google" id="ProtNLM"/>
    </source>
</evidence>
<dbReference type="SUPFAM" id="SSF109910">
    <property type="entry name" value="YgfY-like"/>
    <property type="match status" value="1"/>
</dbReference>
<feature type="region of interest" description="Disordered" evidence="2">
    <location>
        <begin position="145"/>
        <end position="179"/>
    </location>
</feature>
<feature type="compositionally biased region" description="Basic and acidic residues" evidence="2">
    <location>
        <begin position="163"/>
        <end position="172"/>
    </location>
</feature>
<dbReference type="GO" id="GO:0006099">
    <property type="term" value="P:tricarboxylic acid cycle"/>
    <property type="evidence" value="ECO:0007669"/>
    <property type="project" value="TreeGrafter"/>
</dbReference>
<dbReference type="GO" id="GO:0034553">
    <property type="term" value="P:mitochondrial respiratory chain complex II assembly"/>
    <property type="evidence" value="ECO:0007669"/>
    <property type="project" value="TreeGrafter"/>
</dbReference>
<dbReference type="GO" id="GO:0006121">
    <property type="term" value="P:mitochondrial electron transport, succinate to ubiquinone"/>
    <property type="evidence" value="ECO:0007669"/>
    <property type="project" value="TreeGrafter"/>
</dbReference>
<evidence type="ECO:0000313" key="3">
    <source>
        <dbReference type="EMBL" id="GAA0182949.1"/>
    </source>
</evidence>
<evidence type="ECO:0000256" key="1">
    <source>
        <dbReference type="ARBA" id="ARBA00023186"/>
    </source>
</evidence>